<feature type="signal peptide" evidence="2">
    <location>
        <begin position="1"/>
        <end position="24"/>
    </location>
</feature>
<feature type="compositionally biased region" description="Polar residues" evidence="1">
    <location>
        <begin position="240"/>
        <end position="252"/>
    </location>
</feature>
<dbReference type="Proteomes" id="UP001176059">
    <property type="component" value="Unassembled WGS sequence"/>
</dbReference>
<evidence type="ECO:0000256" key="2">
    <source>
        <dbReference type="SAM" id="SignalP"/>
    </source>
</evidence>
<keyword evidence="2" id="KW-0732">Signal</keyword>
<proteinExistence type="predicted"/>
<dbReference type="AlphaFoldDB" id="A0AA38MWH4"/>
<comment type="caution">
    <text evidence="3">The sequence shown here is derived from an EMBL/GenBank/DDBJ whole genome shotgun (WGS) entry which is preliminary data.</text>
</comment>
<feature type="region of interest" description="Disordered" evidence="1">
    <location>
        <begin position="240"/>
        <end position="261"/>
    </location>
</feature>
<reference evidence="3" key="1">
    <citation type="submission" date="2022-08" db="EMBL/GenBank/DDBJ databases">
        <authorList>
            <consortium name="DOE Joint Genome Institute"/>
            <person name="Min B."/>
            <person name="Sierra-Patev S."/>
            <person name="Naranjo-Ortiz M."/>
            <person name="Looney B."/>
            <person name="Konkel Z."/>
            <person name="Slot J.C."/>
            <person name="Sakamoto Y."/>
            <person name="Steenwyk J.L."/>
            <person name="Rokas A."/>
            <person name="Carro J."/>
            <person name="Camarero S."/>
            <person name="Ferreira P."/>
            <person name="Molpeceres G."/>
            <person name="Ruiz-duenas F.J."/>
            <person name="Serrano A."/>
            <person name="Henrissat B."/>
            <person name="Drula E."/>
            <person name="Hughes K.W."/>
            <person name="Mata J.L."/>
            <person name="Ishikawa N.K."/>
            <person name="Vargas-Isla R."/>
            <person name="Ushijima S."/>
            <person name="Smith C.A."/>
            <person name="Ahrendt S."/>
            <person name="Andreopoulos W."/>
            <person name="He G."/>
            <person name="LaButti K."/>
            <person name="Lipzen A."/>
            <person name="Ng V."/>
            <person name="Riley R."/>
            <person name="Sandor L."/>
            <person name="Barry K."/>
            <person name="Martinez A.T."/>
            <person name="Xiao Y."/>
            <person name="Gibbons J.G."/>
            <person name="Terashima K."/>
            <person name="Hibbett D.S."/>
            <person name="Grigoriev I.V."/>
        </authorList>
    </citation>
    <scope>NUCLEOTIDE SEQUENCE</scope>
    <source>
        <strain evidence="3">ET3784</strain>
    </source>
</reference>
<keyword evidence="4" id="KW-1185">Reference proteome</keyword>
<reference evidence="3" key="2">
    <citation type="journal article" date="2023" name="Proc. Natl. Acad. Sci. U.S.A.">
        <title>A global phylogenomic analysis of the shiitake genus Lentinula.</title>
        <authorList>
            <person name="Sierra-Patev S."/>
            <person name="Min B."/>
            <person name="Naranjo-Ortiz M."/>
            <person name="Looney B."/>
            <person name="Konkel Z."/>
            <person name="Slot J.C."/>
            <person name="Sakamoto Y."/>
            <person name="Steenwyk J.L."/>
            <person name="Rokas A."/>
            <person name="Carro J."/>
            <person name="Camarero S."/>
            <person name="Ferreira P."/>
            <person name="Molpeceres G."/>
            <person name="Ruiz-Duenas F.J."/>
            <person name="Serrano A."/>
            <person name="Henrissat B."/>
            <person name="Drula E."/>
            <person name="Hughes K.W."/>
            <person name="Mata J.L."/>
            <person name="Ishikawa N.K."/>
            <person name="Vargas-Isla R."/>
            <person name="Ushijima S."/>
            <person name="Smith C.A."/>
            <person name="Donoghue J."/>
            <person name="Ahrendt S."/>
            <person name="Andreopoulos W."/>
            <person name="He G."/>
            <person name="LaButti K."/>
            <person name="Lipzen A."/>
            <person name="Ng V."/>
            <person name="Riley R."/>
            <person name="Sandor L."/>
            <person name="Barry K."/>
            <person name="Martinez A.T."/>
            <person name="Xiao Y."/>
            <person name="Gibbons J.G."/>
            <person name="Terashima K."/>
            <person name="Grigoriev I.V."/>
            <person name="Hibbett D."/>
        </authorList>
    </citation>
    <scope>NUCLEOTIDE SEQUENCE</scope>
    <source>
        <strain evidence="3">ET3784</strain>
    </source>
</reference>
<name>A0AA38MWH4_9AGAR</name>
<dbReference type="EMBL" id="JANVFO010000066">
    <property type="protein sequence ID" value="KAJ3719079.1"/>
    <property type="molecule type" value="Genomic_DNA"/>
</dbReference>
<sequence>MHLRANTFLPTLFVSLLCVASTFAIPISPDSDSHNFPSDTQSPKLVDRDVVPQLIDARAANVVETHPHELEKWPLEAHVFVQCCRLPVEDQDVLKSAIEMMLKPMVSKLRSYAQKELKEELAPWNVNNFPKVDAVPVTAIDYPSSSQVDSTSNTDYILQFNFVGKLDVSGGMIYHIRGFRFYGTIARASLSNGGKELTGSISEINPQTNKTNVLVSFTKGKQNRVSDVLGRLGFTSSSSARRYTRNSLSPPSTIGKVRRAD</sequence>
<accession>A0AA38MWH4</accession>
<gene>
    <name evidence="3" type="ORF">DFJ43DRAFT_1141427</name>
</gene>
<feature type="chain" id="PRO_5041269976" evidence="2">
    <location>
        <begin position="25"/>
        <end position="261"/>
    </location>
</feature>
<evidence type="ECO:0000313" key="3">
    <source>
        <dbReference type="EMBL" id="KAJ3719079.1"/>
    </source>
</evidence>
<evidence type="ECO:0000313" key="4">
    <source>
        <dbReference type="Proteomes" id="UP001176059"/>
    </source>
</evidence>
<organism evidence="3 4">
    <name type="scientific">Lentinula guzmanii</name>
    <dbReference type="NCBI Taxonomy" id="2804957"/>
    <lineage>
        <taxon>Eukaryota</taxon>
        <taxon>Fungi</taxon>
        <taxon>Dikarya</taxon>
        <taxon>Basidiomycota</taxon>
        <taxon>Agaricomycotina</taxon>
        <taxon>Agaricomycetes</taxon>
        <taxon>Agaricomycetidae</taxon>
        <taxon>Agaricales</taxon>
        <taxon>Marasmiineae</taxon>
        <taxon>Omphalotaceae</taxon>
        <taxon>Lentinula</taxon>
    </lineage>
</organism>
<evidence type="ECO:0000256" key="1">
    <source>
        <dbReference type="SAM" id="MobiDB-lite"/>
    </source>
</evidence>
<protein>
    <submittedName>
        <fullName evidence="3">Uncharacterized protein</fullName>
    </submittedName>
</protein>